<protein>
    <submittedName>
        <fullName evidence="1">Uncharacterized protein</fullName>
    </submittedName>
</protein>
<sequence>MAWSGQDDEGPRVSAIRLMAINNLIFNVKWVYDFPGYRLRPLQQAWDSDTCLELFAGPGLDSARSFGQENSVPEQDSGLDESKVIEAQADKMEAMLDYLTNKMLPNVDKGVSLQPTEIGVGKDLEARADSLVFFSELPHRPHLTGYMAAETSAKWSKPTALHKSNTFQAIVPLA</sequence>
<evidence type="ECO:0000313" key="1">
    <source>
        <dbReference type="EMBL" id="KAH1173571.1"/>
    </source>
</evidence>
<accession>A0A9D3X5A6</accession>
<dbReference type="EMBL" id="JAHDVG010000482">
    <property type="protein sequence ID" value="KAH1173571.1"/>
    <property type="molecule type" value="Genomic_DNA"/>
</dbReference>
<keyword evidence="2" id="KW-1185">Reference proteome</keyword>
<reference evidence="1" key="1">
    <citation type="submission" date="2021-09" db="EMBL/GenBank/DDBJ databases">
        <title>The genome of Mauremys mutica provides insights into the evolution of semi-aquatic lifestyle.</title>
        <authorList>
            <person name="Gong S."/>
            <person name="Gao Y."/>
        </authorList>
    </citation>
    <scope>NUCLEOTIDE SEQUENCE</scope>
    <source>
        <strain evidence="1">MM-2020</strain>
        <tissue evidence="1">Muscle</tissue>
    </source>
</reference>
<name>A0A9D3X5A6_9SAUR</name>
<dbReference type="AlphaFoldDB" id="A0A9D3X5A6"/>
<evidence type="ECO:0000313" key="2">
    <source>
        <dbReference type="Proteomes" id="UP000827986"/>
    </source>
</evidence>
<comment type="caution">
    <text evidence="1">The sequence shown here is derived from an EMBL/GenBank/DDBJ whole genome shotgun (WGS) entry which is preliminary data.</text>
</comment>
<gene>
    <name evidence="1" type="ORF">KIL84_017410</name>
</gene>
<proteinExistence type="predicted"/>
<dbReference type="Proteomes" id="UP000827986">
    <property type="component" value="Unassembled WGS sequence"/>
</dbReference>
<organism evidence="1 2">
    <name type="scientific">Mauremys mutica</name>
    <name type="common">yellowpond turtle</name>
    <dbReference type="NCBI Taxonomy" id="74926"/>
    <lineage>
        <taxon>Eukaryota</taxon>
        <taxon>Metazoa</taxon>
        <taxon>Chordata</taxon>
        <taxon>Craniata</taxon>
        <taxon>Vertebrata</taxon>
        <taxon>Euteleostomi</taxon>
        <taxon>Archelosauria</taxon>
        <taxon>Testudinata</taxon>
        <taxon>Testudines</taxon>
        <taxon>Cryptodira</taxon>
        <taxon>Durocryptodira</taxon>
        <taxon>Testudinoidea</taxon>
        <taxon>Geoemydidae</taxon>
        <taxon>Geoemydinae</taxon>
        <taxon>Mauremys</taxon>
    </lineage>
</organism>